<dbReference type="Gene3D" id="3.90.190.20">
    <property type="entry name" value="Mur ligase, C-terminal domain"/>
    <property type="match status" value="1"/>
</dbReference>
<keyword evidence="8" id="KW-0460">Magnesium</keyword>
<dbReference type="PANTHER" id="PTHR11136">
    <property type="entry name" value="FOLYLPOLYGLUTAMATE SYNTHASE-RELATED"/>
    <property type="match status" value="1"/>
</dbReference>
<dbReference type="InterPro" id="IPR013221">
    <property type="entry name" value="Mur_ligase_cen"/>
</dbReference>
<dbReference type="GO" id="GO:0009252">
    <property type="term" value="P:peptidoglycan biosynthetic process"/>
    <property type="evidence" value="ECO:0007669"/>
    <property type="project" value="UniProtKB-UniPathway"/>
</dbReference>
<dbReference type="KEGG" id="spat:A0O21_03970"/>
<evidence type="ECO:0000256" key="4">
    <source>
        <dbReference type="ARBA" id="ARBA00022598"/>
    </source>
</evidence>
<dbReference type="STRING" id="1811193.A0O21_03970"/>
<dbReference type="EMBL" id="CP014699">
    <property type="protein sequence ID" value="AND79243.1"/>
    <property type="molecule type" value="Genomic_DNA"/>
</dbReference>
<feature type="domain" description="Mur ligase central" evidence="13">
    <location>
        <begin position="44"/>
        <end position="268"/>
    </location>
</feature>
<evidence type="ECO:0000313" key="14">
    <source>
        <dbReference type="EMBL" id="AND79243.1"/>
    </source>
</evidence>
<proteinExistence type="inferred from homology"/>
<organism evidence="14 15">
    <name type="scientific">Streptococcus pantholopis</name>
    <dbReference type="NCBI Taxonomy" id="1811193"/>
    <lineage>
        <taxon>Bacteria</taxon>
        <taxon>Bacillati</taxon>
        <taxon>Bacillota</taxon>
        <taxon>Bacilli</taxon>
        <taxon>Lactobacillales</taxon>
        <taxon>Streptococcaceae</taxon>
        <taxon>Streptococcus</taxon>
    </lineage>
</organism>
<evidence type="ECO:0000256" key="3">
    <source>
        <dbReference type="ARBA" id="ARBA00013025"/>
    </source>
</evidence>
<keyword evidence="15" id="KW-1185">Reference proteome</keyword>
<keyword evidence="4 11" id="KW-0436">Ligase</keyword>
<dbReference type="AlphaFoldDB" id="A0A172Q6W7"/>
<evidence type="ECO:0000256" key="8">
    <source>
        <dbReference type="ARBA" id="ARBA00022842"/>
    </source>
</evidence>
<evidence type="ECO:0000256" key="11">
    <source>
        <dbReference type="PIRNR" id="PIRNR001563"/>
    </source>
</evidence>
<dbReference type="InterPro" id="IPR036565">
    <property type="entry name" value="Mur-like_cat_sf"/>
</dbReference>
<dbReference type="PIRSF" id="PIRSF001563">
    <property type="entry name" value="Folylpolyglu_synth"/>
    <property type="match status" value="1"/>
</dbReference>
<dbReference type="OrthoDB" id="9809356at2"/>
<dbReference type="InterPro" id="IPR036615">
    <property type="entry name" value="Mur_ligase_C_dom_sf"/>
</dbReference>
<keyword evidence="7 11" id="KW-0067">ATP-binding</keyword>
<evidence type="ECO:0000259" key="13">
    <source>
        <dbReference type="Pfam" id="PF08245"/>
    </source>
</evidence>
<protein>
    <recommendedName>
        <fullName evidence="3">tetrahydrofolate synthase</fullName>
        <ecNumber evidence="3">6.3.2.17</ecNumber>
    </recommendedName>
    <alternativeName>
        <fullName evidence="9">Tetrahydrofolylpolyglutamate synthase</fullName>
    </alternativeName>
</protein>
<dbReference type="Gene3D" id="3.40.1190.10">
    <property type="entry name" value="Mur-like, catalytic domain"/>
    <property type="match status" value="1"/>
</dbReference>
<accession>A0A172Q6W7</accession>
<dbReference type="NCBIfam" id="TIGR01499">
    <property type="entry name" value="folC"/>
    <property type="match status" value="1"/>
</dbReference>
<dbReference type="EC" id="6.3.2.17" evidence="3"/>
<dbReference type="GO" id="GO:0046872">
    <property type="term" value="F:metal ion binding"/>
    <property type="evidence" value="ECO:0007669"/>
    <property type="project" value="UniProtKB-KW"/>
</dbReference>
<keyword evidence="5" id="KW-0479">Metal-binding</keyword>
<reference evidence="15" key="2">
    <citation type="submission" date="2016-03" db="EMBL/GenBank/DDBJ databases">
        <title>Streptococcus antelopensis sp. nov., isolated from the feces of the Tibetan antelope (Pantholops hodgsonii) in Hoh Xil National Nature Reserve, Qinghai, China.</title>
        <authorList>
            <person name="Bai X."/>
        </authorList>
    </citation>
    <scope>NUCLEOTIDE SEQUENCE [LARGE SCALE GENOMIC DNA]</scope>
    <source>
        <strain evidence="15">TA 26</strain>
    </source>
</reference>
<comment type="similarity">
    <text evidence="2 11">Belongs to the folylpolyglutamate synthase family.</text>
</comment>
<dbReference type="InterPro" id="IPR001645">
    <property type="entry name" value="Folylpolyglutamate_synth"/>
</dbReference>
<comment type="cofactor">
    <cofactor evidence="1">
        <name>Mg(2+)</name>
        <dbReference type="ChEBI" id="CHEBI:18420"/>
    </cofactor>
</comment>
<dbReference type="Pfam" id="PF08245">
    <property type="entry name" value="Mur_ligase_M"/>
    <property type="match status" value="1"/>
</dbReference>
<dbReference type="Pfam" id="PF02875">
    <property type="entry name" value="Mur_ligase_C"/>
    <property type="match status" value="1"/>
</dbReference>
<dbReference type="PANTHER" id="PTHR11136:SF0">
    <property type="entry name" value="DIHYDROFOLATE SYNTHETASE-RELATED"/>
    <property type="match status" value="1"/>
</dbReference>
<evidence type="ECO:0000259" key="12">
    <source>
        <dbReference type="Pfam" id="PF02875"/>
    </source>
</evidence>
<evidence type="ECO:0000256" key="10">
    <source>
        <dbReference type="ARBA" id="ARBA00047493"/>
    </source>
</evidence>
<dbReference type="GO" id="GO:0005737">
    <property type="term" value="C:cytoplasm"/>
    <property type="evidence" value="ECO:0007669"/>
    <property type="project" value="TreeGrafter"/>
</dbReference>
<dbReference type="Proteomes" id="UP000077317">
    <property type="component" value="Chromosome"/>
</dbReference>
<gene>
    <name evidence="14" type="ORF">A0O21_03970</name>
</gene>
<feature type="domain" description="Mur ligase C-terminal" evidence="12">
    <location>
        <begin position="295"/>
        <end position="401"/>
    </location>
</feature>
<keyword evidence="6 11" id="KW-0547">Nucleotide-binding</keyword>
<evidence type="ECO:0000256" key="2">
    <source>
        <dbReference type="ARBA" id="ARBA00008276"/>
    </source>
</evidence>
<dbReference type="GO" id="GO:0004326">
    <property type="term" value="F:tetrahydrofolylpolyglutamate synthase activity"/>
    <property type="evidence" value="ECO:0007669"/>
    <property type="project" value="UniProtKB-EC"/>
</dbReference>
<evidence type="ECO:0000256" key="5">
    <source>
        <dbReference type="ARBA" id="ARBA00022723"/>
    </source>
</evidence>
<evidence type="ECO:0000313" key="15">
    <source>
        <dbReference type="Proteomes" id="UP000077317"/>
    </source>
</evidence>
<sequence>MNYLEALNWVQSKLKFGIKPGLERMAWMLNELGNPQHNLAAVHVVGTNGKGSTVSYLQHIFSSAGYDVGTFTSPYIVDFRERISLNGQMISKKDFVDVVQKIKPVVDRLPLETTLEAATEFEVITLLMFEYFGHVHPVDIAFIEAGLGGQYDSTNVFKALAVICPSIGLDHQAVLGSTHREIAEQKVGVLKDLVPFIFAADRDDVKTVFYQKAKRTGSPVYQVGKDFYSIWQGDYFSYRGLSVELSHIRLKLPGRHQALNASLAITAAVLLQRCYPKITLTVIKTALMQTVWAGRTEFILPNLLLDGAHNLESMAALIDVVKDFSDQKIHILFAAINDKPVAEMLNLLDQAGTVEVTQFDYPKALALSDYPTKYSRVADWRLWLQMIKKQSKDDFYLVTGSLYFISQVRRQLLSTASI</sequence>
<dbReference type="RefSeq" id="WP_067061643.1">
    <property type="nucleotide sequence ID" value="NZ_CP014699.1"/>
</dbReference>
<dbReference type="InterPro" id="IPR004101">
    <property type="entry name" value="Mur_ligase_C"/>
</dbReference>
<name>A0A172Q6W7_9STRE</name>
<comment type="catalytic activity">
    <reaction evidence="10">
        <text>(6S)-5,6,7,8-tetrahydrofolyl-(gamma-L-Glu)(n) + L-glutamate + ATP = (6S)-5,6,7,8-tetrahydrofolyl-(gamma-L-Glu)(n+1) + ADP + phosphate + H(+)</text>
        <dbReference type="Rhea" id="RHEA:10580"/>
        <dbReference type="Rhea" id="RHEA-COMP:14738"/>
        <dbReference type="Rhea" id="RHEA-COMP:14740"/>
        <dbReference type="ChEBI" id="CHEBI:15378"/>
        <dbReference type="ChEBI" id="CHEBI:29985"/>
        <dbReference type="ChEBI" id="CHEBI:30616"/>
        <dbReference type="ChEBI" id="CHEBI:43474"/>
        <dbReference type="ChEBI" id="CHEBI:141005"/>
        <dbReference type="ChEBI" id="CHEBI:456216"/>
        <dbReference type="EC" id="6.3.2.17"/>
    </reaction>
</comment>
<dbReference type="SUPFAM" id="SSF53244">
    <property type="entry name" value="MurD-like peptide ligases, peptide-binding domain"/>
    <property type="match status" value="1"/>
</dbReference>
<dbReference type="GO" id="GO:0005524">
    <property type="term" value="F:ATP binding"/>
    <property type="evidence" value="ECO:0007669"/>
    <property type="project" value="UniProtKB-KW"/>
</dbReference>
<dbReference type="FunFam" id="3.40.1190.10:FF:000011">
    <property type="entry name" value="Folylpolyglutamate synthase/dihydrofolate synthase"/>
    <property type="match status" value="1"/>
</dbReference>
<reference evidence="14 15" key="1">
    <citation type="journal article" date="2016" name="Int. J. Syst. Evol. Microbiol.">
        <title>Streptococcuspantholopis sp. nov., isolated from faeces of the Tibetan antelope (Pantholops hodgsonii).</title>
        <authorList>
            <person name="Bai X."/>
            <person name="Xiong Y."/>
            <person name="Lu S."/>
            <person name="Jin D."/>
            <person name="Lai X."/>
            <person name="Yang J."/>
            <person name="Niu L."/>
            <person name="Hu S."/>
            <person name="Meng X."/>
            <person name="Pu J."/>
            <person name="Ye C."/>
            <person name="Xu J."/>
        </authorList>
    </citation>
    <scope>NUCLEOTIDE SEQUENCE [LARGE SCALE GENOMIC DNA]</scope>
    <source>
        <strain evidence="14 15">TA 26</strain>
    </source>
</reference>
<evidence type="ECO:0000256" key="7">
    <source>
        <dbReference type="ARBA" id="ARBA00022840"/>
    </source>
</evidence>
<evidence type="ECO:0000256" key="9">
    <source>
        <dbReference type="ARBA" id="ARBA00030592"/>
    </source>
</evidence>
<dbReference type="UniPathway" id="UPA00219"/>
<evidence type="ECO:0000256" key="1">
    <source>
        <dbReference type="ARBA" id="ARBA00001946"/>
    </source>
</evidence>
<evidence type="ECO:0000256" key="6">
    <source>
        <dbReference type="ARBA" id="ARBA00022741"/>
    </source>
</evidence>
<dbReference type="SUPFAM" id="SSF53623">
    <property type="entry name" value="MurD-like peptide ligases, catalytic domain"/>
    <property type="match status" value="1"/>
</dbReference>
<dbReference type="GO" id="GO:0008841">
    <property type="term" value="F:dihydrofolate synthase activity"/>
    <property type="evidence" value="ECO:0007669"/>
    <property type="project" value="TreeGrafter"/>
</dbReference>